<keyword evidence="3" id="KW-1185">Reference proteome</keyword>
<organism evidence="2 3">
    <name type="scientific">Amylocarpus encephaloides</name>
    <dbReference type="NCBI Taxonomy" id="45428"/>
    <lineage>
        <taxon>Eukaryota</taxon>
        <taxon>Fungi</taxon>
        <taxon>Dikarya</taxon>
        <taxon>Ascomycota</taxon>
        <taxon>Pezizomycotina</taxon>
        <taxon>Leotiomycetes</taxon>
        <taxon>Helotiales</taxon>
        <taxon>Helotiales incertae sedis</taxon>
        <taxon>Amylocarpus</taxon>
    </lineage>
</organism>
<feature type="signal peptide" evidence="1">
    <location>
        <begin position="1"/>
        <end position="25"/>
    </location>
</feature>
<dbReference type="EMBL" id="MU251362">
    <property type="protein sequence ID" value="KAG9239031.1"/>
    <property type="molecule type" value="Genomic_DNA"/>
</dbReference>
<accession>A0A9P7YSN9</accession>
<gene>
    <name evidence="2" type="ORF">BJ875DRAFT_261689</name>
</gene>
<evidence type="ECO:0000256" key="1">
    <source>
        <dbReference type="SAM" id="SignalP"/>
    </source>
</evidence>
<keyword evidence="1" id="KW-0732">Signal</keyword>
<protein>
    <recommendedName>
        <fullName evidence="4">Secreted protein</fullName>
    </recommendedName>
</protein>
<evidence type="ECO:0000313" key="3">
    <source>
        <dbReference type="Proteomes" id="UP000824998"/>
    </source>
</evidence>
<evidence type="ECO:0008006" key="4">
    <source>
        <dbReference type="Google" id="ProtNLM"/>
    </source>
</evidence>
<dbReference type="Proteomes" id="UP000824998">
    <property type="component" value="Unassembled WGS sequence"/>
</dbReference>
<proteinExistence type="predicted"/>
<name>A0A9P7YSN9_9HELO</name>
<reference evidence="2" key="1">
    <citation type="journal article" date="2021" name="IMA Fungus">
        <title>Genomic characterization of three marine fungi, including Emericellopsis atlantica sp. nov. with signatures of a generalist lifestyle and marine biomass degradation.</title>
        <authorList>
            <person name="Hagestad O.C."/>
            <person name="Hou L."/>
            <person name="Andersen J.H."/>
            <person name="Hansen E.H."/>
            <person name="Altermark B."/>
            <person name="Li C."/>
            <person name="Kuhnert E."/>
            <person name="Cox R.J."/>
            <person name="Crous P.W."/>
            <person name="Spatafora J.W."/>
            <person name="Lail K."/>
            <person name="Amirebrahimi M."/>
            <person name="Lipzen A."/>
            <person name="Pangilinan J."/>
            <person name="Andreopoulos W."/>
            <person name="Hayes R.D."/>
            <person name="Ng V."/>
            <person name="Grigoriev I.V."/>
            <person name="Jackson S.A."/>
            <person name="Sutton T.D.S."/>
            <person name="Dobson A.D.W."/>
            <person name="Rama T."/>
        </authorList>
    </citation>
    <scope>NUCLEOTIDE SEQUENCE</scope>
    <source>
        <strain evidence="2">TRa018bII</strain>
    </source>
</reference>
<evidence type="ECO:0000313" key="2">
    <source>
        <dbReference type="EMBL" id="KAG9239031.1"/>
    </source>
</evidence>
<sequence length="121" mass="14092">MAFPRNIRARVRLFLVLCRFLRSRCILNAHSIFLEAEERVQHFSPFHTSCQLFVGLTSRSVPHSVCLISRCFCRASGIDPPRHKHNLKTRKCPRPHGNRRGGNLAIMAQMRDKRIWKRNAS</sequence>
<feature type="chain" id="PRO_5040486184" description="Secreted protein" evidence="1">
    <location>
        <begin position="26"/>
        <end position="121"/>
    </location>
</feature>
<comment type="caution">
    <text evidence="2">The sequence shown here is derived from an EMBL/GenBank/DDBJ whole genome shotgun (WGS) entry which is preliminary data.</text>
</comment>
<dbReference type="AlphaFoldDB" id="A0A9P7YSN9"/>